<feature type="compositionally biased region" description="Polar residues" evidence="1">
    <location>
        <begin position="170"/>
        <end position="189"/>
    </location>
</feature>
<evidence type="ECO:0000256" key="1">
    <source>
        <dbReference type="SAM" id="MobiDB-lite"/>
    </source>
</evidence>
<organism evidence="2">
    <name type="scientific">Siphoviridae sp. cthWs11</name>
    <dbReference type="NCBI Taxonomy" id="2825616"/>
    <lineage>
        <taxon>Viruses</taxon>
        <taxon>Duplodnaviria</taxon>
        <taxon>Heunggongvirae</taxon>
        <taxon>Uroviricota</taxon>
        <taxon>Caudoviricetes</taxon>
    </lineage>
</organism>
<protein>
    <recommendedName>
        <fullName evidence="3">DUF669 domain-containing protein</fullName>
    </recommendedName>
</protein>
<feature type="region of interest" description="Disordered" evidence="1">
    <location>
        <begin position="142"/>
        <end position="189"/>
    </location>
</feature>
<dbReference type="EMBL" id="BK016251">
    <property type="protein sequence ID" value="DAG05163.1"/>
    <property type="molecule type" value="Genomic_DNA"/>
</dbReference>
<reference evidence="2" key="1">
    <citation type="journal article" date="2021" name="Proc. Natl. Acad. Sci. U.S.A.">
        <title>A Catalog of Tens of Thousands of Viruses from Human Metagenomes Reveals Hidden Associations with Chronic Diseases.</title>
        <authorList>
            <person name="Tisza M.J."/>
            <person name="Buck C.B."/>
        </authorList>
    </citation>
    <scope>NUCLEOTIDE SEQUENCE</scope>
    <source>
        <strain evidence="2">CthWs11</strain>
    </source>
</reference>
<evidence type="ECO:0008006" key="3">
    <source>
        <dbReference type="Google" id="ProtNLM"/>
    </source>
</evidence>
<accession>A0A8S5VEY5</accession>
<proteinExistence type="predicted"/>
<name>A0A8S5VEY5_9CAUD</name>
<sequence>MENYNTTAQGHELGWDDEIQQESSFILLPEGDYRFTVEKFDRARHNGSDKIPPCNKAILHFRVFSPDGSSVLLQENLFLHTKMEWKLSEFFASIGMKQKGQAARMNWQEVNGKSGICHVKIRNYDKKDGGVGQANQIEKWYPSYDQPQLAQSAPQQPSAAPQPSYPQNSTQPWQPPQNGSQSGWNKGQF</sequence>
<feature type="compositionally biased region" description="Low complexity" evidence="1">
    <location>
        <begin position="146"/>
        <end position="169"/>
    </location>
</feature>
<evidence type="ECO:0000313" key="2">
    <source>
        <dbReference type="EMBL" id="DAG05163.1"/>
    </source>
</evidence>